<evidence type="ECO:0000256" key="1">
    <source>
        <dbReference type="SAM" id="Phobius"/>
    </source>
</evidence>
<dbReference type="EMBL" id="CU633895">
    <property type="protein sequence ID" value="CAP66457.1"/>
    <property type="molecule type" value="Genomic_DNA"/>
</dbReference>
<reference evidence="2 4" key="1">
    <citation type="journal article" date="2008" name="Genome Biol.">
        <title>The genome sequence of the model ascomycete fungus Podospora anserina.</title>
        <authorList>
            <person name="Espagne E."/>
            <person name="Lespinet O."/>
            <person name="Malagnac F."/>
            <person name="Da Silva C."/>
            <person name="Jaillon O."/>
            <person name="Porcel B.M."/>
            <person name="Couloux A."/>
            <person name="Aury J.-M."/>
            <person name="Segurens B."/>
            <person name="Poulain J."/>
            <person name="Anthouard V."/>
            <person name="Grossetete S."/>
            <person name="Khalili H."/>
            <person name="Coppin E."/>
            <person name="Dequard-Chablat M."/>
            <person name="Picard M."/>
            <person name="Contamine V."/>
            <person name="Arnaise S."/>
            <person name="Bourdais A."/>
            <person name="Berteaux-Lecellier V."/>
            <person name="Gautheret D."/>
            <person name="de Vries R.P."/>
            <person name="Battaglia E."/>
            <person name="Coutinho P.M."/>
            <person name="Danchin E.G.J."/>
            <person name="Henrissat B."/>
            <person name="El Khoury R."/>
            <person name="Sainsard-Chanet A."/>
            <person name="Boivin A."/>
            <person name="Pinan-Lucarre B."/>
            <person name="Sellem C.H."/>
            <person name="Debuchy R."/>
            <person name="Wincker P."/>
            <person name="Weissenbach J."/>
            <person name="Silar P."/>
        </authorList>
    </citation>
    <scope>NUCLEOTIDE SEQUENCE [LARGE SCALE GENOMIC DNA]</scope>
    <source>
        <strain evidence="4">S / ATCC MYA-4624 / DSM 980 / FGSC 10383</strain>
        <strain evidence="2">S mat+</strain>
    </source>
</reference>
<dbReference type="GeneID" id="6190423"/>
<dbReference type="AlphaFoldDB" id="B2AQN0"/>
<dbReference type="KEGG" id="pan:PODANSg2819"/>
<reference evidence="4" key="3">
    <citation type="journal article" date="2014" name="Genetics">
        <title>Maintaining two mating types: Structure of the mating type locus and its role in heterokaryosis in Podospora anserina.</title>
        <authorList>
            <person name="Grognet P."/>
            <person name="Bidard F."/>
            <person name="Kuchly C."/>
            <person name="Tong L.C.H."/>
            <person name="Coppin E."/>
            <person name="Benkhali J.A."/>
            <person name="Couloux A."/>
            <person name="Wincker P."/>
            <person name="Debuchy R."/>
            <person name="Silar P."/>
        </authorList>
    </citation>
    <scope>GENOME REANNOTATION</scope>
    <source>
        <strain evidence="4">S / ATCC MYA-4624 / DSM 980 / FGSC 10383</strain>
    </source>
</reference>
<reference evidence="2" key="2">
    <citation type="submission" date="2008-07" db="EMBL/GenBank/DDBJ databases">
        <authorList>
            <person name="Genoscope - CEA"/>
        </authorList>
    </citation>
    <scope>NUCLEOTIDE SEQUENCE</scope>
    <source>
        <strain evidence="2">S mat+</strain>
    </source>
</reference>
<accession>B2AQN0</accession>
<protein>
    <submittedName>
        <fullName evidence="2">Podospora anserina S mat+ genomic DNA chromosome 4, supercontig 4</fullName>
    </submittedName>
</protein>
<organism evidence="2">
    <name type="scientific">Podospora anserina (strain S / ATCC MYA-4624 / DSM 980 / FGSC 10383)</name>
    <name type="common">Pleurage anserina</name>
    <dbReference type="NCBI Taxonomy" id="515849"/>
    <lineage>
        <taxon>Eukaryota</taxon>
        <taxon>Fungi</taxon>
        <taxon>Dikarya</taxon>
        <taxon>Ascomycota</taxon>
        <taxon>Pezizomycotina</taxon>
        <taxon>Sordariomycetes</taxon>
        <taxon>Sordariomycetidae</taxon>
        <taxon>Sordariales</taxon>
        <taxon>Podosporaceae</taxon>
        <taxon>Podospora</taxon>
        <taxon>Podospora anserina</taxon>
    </lineage>
</organism>
<sequence length="497" mass="56808">MLSCICYLLPILASIIRKLLVCLLYFVELQKRGRPTALPFTKLQPRQLTCLHLLQKVNFSNLSAGCTHIMASRSSEPRGLNCLPVEIWLMIYRSIWKPASVGFDPHGSRRATDRRYGGESPVTLSINIEARKETLRYYQAFSYLYSGDLGFPRLFQGWINPYIDTLHITRIAVTFMKSLQFHTLREPLLLVIVEPPDYPTTGMYLSTFEGLRSRCYPELSSLVKVMDFLTTQGRYRVCRTTIEQTLALIKWENAGFQAAIGGHREETRTSRLHPDDVDINGICRTWEWQYDPSSSHLITSPRSSTISPEDAAYLPNPNLQSNLRLPAAVSHFFDGHASDHFRQHCVVVFDNDPPTSIQHNKEERWAFIKVIPWLKEFSHEEVVNLAFDNMFHFRPVDGSPPPGQSGSFEEAIDMFQPPPSRFGPVRRGQFPASGKVVHGVCAPDFCFPPGEAGRELEDDEGMEDCHFEKNMSYFQGRDGFVHTVEGMWHEVLKEDEE</sequence>
<evidence type="ECO:0000313" key="4">
    <source>
        <dbReference type="Proteomes" id="UP000001197"/>
    </source>
</evidence>
<keyword evidence="4" id="KW-1185">Reference proteome</keyword>
<gene>
    <name evidence="2" type="ORF">PODANS_4_3670</name>
</gene>
<dbReference type="Proteomes" id="UP000001197">
    <property type="component" value="Chromosome 4"/>
</dbReference>
<keyword evidence="1" id="KW-0472">Membrane</keyword>
<dbReference type="RefSeq" id="XP_001905792.1">
    <property type="nucleotide sequence ID" value="XM_001905757.1"/>
</dbReference>
<evidence type="ECO:0000313" key="3">
    <source>
        <dbReference type="EMBL" id="CDP28185.1"/>
    </source>
</evidence>
<keyword evidence="1" id="KW-0812">Transmembrane</keyword>
<evidence type="ECO:0000313" key="2">
    <source>
        <dbReference type="EMBL" id="CAP66457.1"/>
    </source>
</evidence>
<dbReference type="EMBL" id="FO904939">
    <property type="protein sequence ID" value="CDP28185.1"/>
    <property type="molecule type" value="Genomic_DNA"/>
</dbReference>
<keyword evidence="1" id="KW-1133">Transmembrane helix</keyword>
<feature type="transmembrane region" description="Helical" evidence="1">
    <location>
        <begin position="7"/>
        <end position="27"/>
    </location>
</feature>
<reference evidence="3" key="4">
    <citation type="submission" date="2015-04" db="EMBL/GenBank/DDBJ databases">
        <title>Maintaining two mating types: Structure of the mating type locus and its role in heterokaryosis in Podospora anserina.</title>
        <authorList>
            <person name="Grognet P."/>
            <person name="Bidard F."/>
            <person name="Kuchly C."/>
            <person name="Chan Ho Tong L."/>
            <person name="Coppin E."/>
            <person name="Ait Benkhali J."/>
            <person name="Couloux A."/>
            <person name="Wincker P."/>
            <person name="Debuchy R."/>
            <person name="Silar P."/>
        </authorList>
    </citation>
    <scope>NUCLEOTIDE SEQUENCE</scope>
</reference>
<dbReference type="VEuPathDB" id="FungiDB:PODANS_4_3670"/>
<dbReference type="OrthoDB" id="3473305at2759"/>
<dbReference type="HOGENOM" id="CLU_548745_0_0_1"/>
<proteinExistence type="predicted"/>
<name>B2AQN0_PODAN</name>